<dbReference type="InterPro" id="IPR036388">
    <property type="entry name" value="WH-like_DNA-bd_sf"/>
</dbReference>
<feature type="domain" description="HTH luxR-type" evidence="6">
    <location>
        <begin position="144"/>
        <end position="209"/>
    </location>
</feature>
<dbReference type="Gene3D" id="1.10.10.10">
    <property type="entry name" value="Winged helix-like DNA-binding domain superfamily/Winged helix DNA-binding domain"/>
    <property type="match status" value="1"/>
</dbReference>
<dbReference type="CDD" id="cd17535">
    <property type="entry name" value="REC_NarL-like"/>
    <property type="match status" value="1"/>
</dbReference>
<gene>
    <name evidence="8" type="ORF">Dfulv_31540</name>
</gene>
<dbReference type="PRINTS" id="PR00038">
    <property type="entry name" value="HTHLUXR"/>
</dbReference>
<evidence type="ECO:0000313" key="8">
    <source>
        <dbReference type="EMBL" id="UWP79681.1"/>
    </source>
</evidence>
<dbReference type="PROSITE" id="PS00622">
    <property type="entry name" value="HTH_LUXR_1"/>
    <property type="match status" value="1"/>
</dbReference>
<keyword evidence="9" id="KW-1185">Reference proteome</keyword>
<dbReference type="InterPro" id="IPR000792">
    <property type="entry name" value="Tscrpt_reg_LuxR_C"/>
</dbReference>
<dbReference type="PROSITE" id="PS50043">
    <property type="entry name" value="HTH_LUXR_2"/>
    <property type="match status" value="1"/>
</dbReference>
<dbReference type="Gene3D" id="3.40.50.2300">
    <property type="match status" value="1"/>
</dbReference>
<dbReference type="PROSITE" id="PS50110">
    <property type="entry name" value="RESPONSE_REGULATORY"/>
    <property type="match status" value="1"/>
</dbReference>
<dbReference type="CDD" id="cd06170">
    <property type="entry name" value="LuxR_C_like"/>
    <property type="match status" value="1"/>
</dbReference>
<dbReference type="RefSeq" id="WP_259857439.1">
    <property type="nucleotide sequence ID" value="NZ_BAAAST010000001.1"/>
</dbReference>
<evidence type="ECO:0000313" key="9">
    <source>
        <dbReference type="Proteomes" id="UP001059617"/>
    </source>
</evidence>
<dbReference type="InterPro" id="IPR058245">
    <property type="entry name" value="NreC/VraR/RcsB-like_REC"/>
</dbReference>
<evidence type="ECO:0000256" key="5">
    <source>
        <dbReference type="PROSITE-ProRule" id="PRU00169"/>
    </source>
</evidence>
<evidence type="ECO:0000259" key="6">
    <source>
        <dbReference type="PROSITE" id="PS50043"/>
    </source>
</evidence>
<accession>A0ABY5VS88</accession>
<dbReference type="InterPro" id="IPR001789">
    <property type="entry name" value="Sig_transdc_resp-reg_receiver"/>
</dbReference>
<keyword evidence="3" id="KW-0238">DNA-binding</keyword>
<evidence type="ECO:0000256" key="1">
    <source>
        <dbReference type="ARBA" id="ARBA00022553"/>
    </source>
</evidence>
<evidence type="ECO:0000256" key="3">
    <source>
        <dbReference type="ARBA" id="ARBA00023125"/>
    </source>
</evidence>
<dbReference type="InterPro" id="IPR011006">
    <property type="entry name" value="CheY-like_superfamily"/>
</dbReference>
<dbReference type="EMBL" id="CP073720">
    <property type="protein sequence ID" value="UWP79681.1"/>
    <property type="molecule type" value="Genomic_DNA"/>
</dbReference>
<dbReference type="Pfam" id="PF00196">
    <property type="entry name" value="GerE"/>
    <property type="match status" value="1"/>
</dbReference>
<dbReference type="Pfam" id="PF00072">
    <property type="entry name" value="Response_reg"/>
    <property type="match status" value="1"/>
</dbReference>
<dbReference type="SMART" id="SM00421">
    <property type="entry name" value="HTH_LUXR"/>
    <property type="match status" value="1"/>
</dbReference>
<dbReference type="SMART" id="SM00448">
    <property type="entry name" value="REC"/>
    <property type="match status" value="1"/>
</dbReference>
<dbReference type="SUPFAM" id="SSF52172">
    <property type="entry name" value="CheY-like"/>
    <property type="match status" value="1"/>
</dbReference>
<name>A0ABY5VS88_9ACTN</name>
<dbReference type="PANTHER" id="PTHR44688">
    <property type="entry name" value="DNA-BINDING TRANSCRIPTIONAL ACTIVATOR DEVR_DOSR"/>
    <property type="match status" value="1"/>
</dbReference>
<keyword evidence="1 5" id="KW-0597">Phosphoprotein</keyword>
<evidence type="ECO:0000256" key="4">
    <source>
        <dbReference type="ARBA" id="ARBA00023163"/>
    </source>
</evidence>
<proteinExistence type="predicted"/>
<feature type="modified residue" description="4-aspartylphosphate" evidence="5">
    <location>
        <position position="70"/>
    </location>
</feature>
<sequence>MTRSASLTQTARAGRRSRAVLVIDDHRVFTDVLSFALDAQPDLRCVAVAHSARDALATAAHRGFDVAIVDLQLPDGTGLDVVHELRALRPDAQLIVLTGHPRPGLAEQARDAGADALLAKDDALRSVLDVIRGTEPPDETAGGAPVPVPRLSPREREVLTLLATGAHAGQIAGELDLSVHTVRDYVKAILSKLGAHSQLDAVAAADRLGLIVRADRFR</sequence>
<evidence type="ECO:0000256" key="2">
    <source>
        <dbReference type="ARBA" id="ARBA00023015"/>
    </source>
</evidence>
<dbReference type="InterPro" id="IPR016032">
    <property type="entry name" value="Sig_transdc_resp-reg_C-effctor"/>
</dbReference>
<reference evidence="8" key="1">
    <citation type="submission" date="2021-04" db="EMBL/GenBank/DDBJ databases">
        <authorList>
            <person name="Hartkoorn R.C."/>
            <person name="Beaudoing E."/>
            <person name="Hot D."/>
        </authorList>
    </citation>
    <scope>NUCLEOTIDE SEQUENCE</scope>
    <source>
        <strain evidence="8">NRRL B-16292</strain>
    </source>
</reference>
<feature type="domain" description="Response regulatory" evidence="7">
    <location>
        <begin position="19"/>
        <end position="135"/>
    </location>
</feature>
<reference evidence="8" key="2">
    <citation type="submission" date="2022-09" db="EMBL/GenBank/DDBJ databases">
        <title>Biosynthetic gene clusters of Dactylosporangioum fulvum.</title>
        <authorList>
            <person name="Caradec T."/>
        </authorList>
    </citation>
    <scope>NUCLEOTIDE SEQUENCE</scope>
    <source>
        <strain evidence="8">NRRL B-16292</strain>
    </source>
</reference>
<evidence type="ECO:0000259" key="7">
    <source>
        <dbReference type="PROSITE" id="PS50110"/>
    </source>
</evidence>
<protein>
    <submittedName>
        <fullName evidence="8">Response regulator transcription factor</fullName>
    </submittedName>
</protein>
<dbReference type="SUPFAM" id="SSF46894">
    <property type="entry name" value="C-terminal effector domain of the bipartite response regulators"/>
    <property type="match status" value="1"/>
</dbReference>
<organism evidence="8 9">
    <name type="scientific">Dactylosporangium fulvum</name>
    <dbReference type="NCBI Taxonomy" id="53359"/>
    <lineage>
        <taxon>Bacteria</taxon>
        <taxon>Bacillati</taxon>
        <taxon>Actinomycetota</taxon>
        <taxon>Actinomycetes</taxon>
        <taxon>Micromonosporales</taxon>
        <taxon>Micromonosporaceae</taxon>
        <taxon>Dactylosporangium</taxon>
    </lineage>
</organism>
<dbReference type="Proteomes" id="UP001059617">
    <property type="component" value="Chromosome"/>
</dbReference>
<dbReference type="PANTHER" id="PTHR44688:SF16">
    <property type="entry name" value="DNA-BINDING TRANSCRIPTIONAL ACTIVATOR DEVR_DOSR"/>
    <property type="match status" value="1"/>
</dbReference>
<keyword evidence="2" id="KW-0805">Transcription regulation</keyword>
<keyword evidence="4" id="KW-0804">Transcription</keyword>